<organism evidence="10 11">
    <name type="scientific">Calderihabitans maritimus</name>
    <dbReference type="NCBI Taxonomy" id="1246530"/>
    <lineage>
        <taxon>Bacteria</taxon>
        <taxon>Bacillati</taxon>
        <taxon>Bacillota</taxon>
        <taxon>Clostridia</taxon>
        <taxon>Neomoorellales</taxon>
        <taxon>Calderihabitantaceae</taxon>
        <taxon>Calderihabitans</taxon>
    </lineage>
</organism>
<dbReference type="FunFam" id="2.40.110.10:FF:000001">
    <property type="entry name" value="Acyl-CoA dehydrogenase, mitochondrial"/>
    <property type="match status" value="1"/>
</dbReference>
<dbReference type="Pfam" id="PF00441">
    <property type="entry name" value="Acyl-CoA_dh_1"/>
    <property type="match status" value="1"/>
</dbReference>
<dbReference type="PANTHER" id="PTHR43884:SF12">
    <property type="entry name" value="ISOVALERYL-COA DEHYDROGENASE, MITOCHONDRIAL-RELATED"/>
    <property type="match status" value="1"/>
</dbReference>
<evidence type="ECO:0000313" key="11">
    <source>
        <dbReference type="Proteomes" id="UP000197032"/>
    </source>
</evidence>
<dbReference type="GO" id="GO:0050660">
    <property type="term" value="F:flavin adenine dinucleotide binding"/>
    <property type="evidence" value="ECO:0007669"/>
    <property type="project" value="InterPro"/>
</dbReference>
<evidence type="ECO:0000259" key="9">
    <source>
        <dbReference type="Pfam" id="PF02771"/>
    </source>
</evidence>
<dbReference type="Gene3D" id="1.10.540.10">
    <property type="entry name" value="Acyl-CoA dehydrogenase/oxidase, N-terminal domain"/>
    <property type="match status" value="1"/>
</dbReference>
<dbReference type="InterPro" id="IPR006089">
    <property type="entry name" value="Acyl-CoA_DH_CS"/>
</dbReference>
<evidence type="ECO:0000259" key="8">
    <source>
        <dbReference type="Pfam" id="PF02770"/>
    </source>
</evidence>
<dbReference type="InterPro" id="IPR009075">
    <property type="entry name" value="AcylCo_DH/oxidase_C"/>
</dbReference>
<reference evidence="11" key="1">
    <citation type="journal article" date="2017" name="Appl. Environ. Microbiol.">
        <title>Genomic Analysis of Calderihabitans maritimus KKC1, a Thermophilic, Hydrogenogenic, Carboxydotrophic Bacterium Isolated from Marine Sediment.</title>
        <authorList>
            <person name="Omae K."/>
            <person name="Yoneda Y."/>
            <person name="Fukuyama Y."/>
            <person name="Yoshida T."/>
            <person name="Sako Y."/>
        </authorList>
    </citation>
    <scope>NUCLEOTIDE SEQUENCE [LARGE SCALE GENOMIC DNA]</scope>
    <source>
        <strain evidence="11">KKC1</strain>
    </source>
</reference>
<evidence type="ECO:0000256" key="6">
    <source>
        <dbReference type="RuleBase" id="RU362125"/>
    </source>
</evidence>
<dbReference type="GO" id="GO:0003995">
    <property type="term" value="F:acyl-CoA dehydrogenase activity"/>
    <property type="evidence" value="ECO:0007669"/>
    <property type="project" value="InterPro"/>
</dbReference>
<dbReference type="Gene3D" id="1.20.140.10">
    <property type="entry name" value="Butyryl-CoA Dehydrogenase, subunit A, domain 3"/>
    <property type="match status" value="1"/>
</dbReference>
<dbReference type="PROSITE" id="PS00072">
    <property type="entry name" value="ACYL_COA_DH_1"/>
    <property type="match status" value="1"/>
</dbReference>
<keyword evidence="3 6" id="KW-0285">Flavoprotein</keyword>
<dbReference type="PANTHER" id="PTHR43884">
    <property type="entry name" value="ACYL-COA DEHYDROGENASE"/>
    <property type="match status" value="1"/>
</dbReference>
<evidence type="ECO:0000256" key="5">
    <source>
        <dbReference type="ARBA" id="ARBA00023002"/>
    </source>
</evidence>
<keyword evidence="11" id="KW-1185">Reference proteome</keyword>
<dbReference type="InterPro" id="IPR036250">
    <property type="entry name" value="AcylCo_DH-like_C"/>
</dbReference>
<dbReference type="Pfam" id="PF02771">
    <property type="entry name" value="Acyl-CoA_dh_N"/>
    <property type="match status" value="1"/>
</dbReference>
<dbReference type="SUPFAM" id="SSF47203">
    <property type="entry name" value="Acyl-CoA dehydrogenase C-terminal domain-like"/>
    <property type="match status" value="1"/>
</dbReference>
<proteinExistence type="inferred from homology"/>
<comment type="caution">
    <text evidence="10">The sequence shown here is derived from an EMBL/GenBank/DDBJ whole genome shotgun (WGS) entry which is preliminary data.</text>
</comment>
<keyword evidence="4 6" id="KW-0274">FAD</keyword>
<dbReference type="InterPro" id="IPR013786">
    <property type="entry name" value="AcylCoA_DH/ox_N"/>
</dbReference>
<evidence type="ECO:0000259" key="7">
    <source>
        <dbReference type="Pfam" id="PF00441"/>
    </source>
</evidence>
<evidence type="ECO:0000256" key="3">
    <source>
        <dbReference type="ARBA" id="ARBA00022630"/>
    </source>
</evidence>
<comment type="cofactor">
    <cofactor evidence="1 6">
        <name>FAD</name>
        <dbReference type="ChEBI" id="CHEBI:57692"/>
    </cofactor>
</comment>
<sequence>MRRLSSQNEMLRQMVRRLAEEKVKPQAAEIDKQDIYPWDWWELFARQGLVGLSVPSQYGGEGNLISFCLTVEELSRVSGTAGLMINSQQLALTPLLLFGTREQKEMFLRPMASGQAIGGFALTEPEAGSDAGAIQTRAIRRGDQYIINGQKCLITNGGLAQYYIVFASTDLASGIRGITAFVVEADTPGLVVGRVEDKMGVRGLPTAELFFENCRVPCFHRIGQEGDGFKIAMTSLDRVRPGIGAQAVGIAQGAFEYALDYVKRRKQFNQPLATLQGIQFILADMVTQIEAARQLVYTAAEILEEALQQRNLSKEAIRYSSMAKLFASDVGMRVTTDAVQLLGGYGYLREHPVERMMRDAKIIQIYGGTNQIQKMIIARSVL</sequence>
<dbReference type="FunFam" id="1.20.140.10:FF:000004">
    <property type="entry name" value="Acyl-CoA dehydrogenase FadE25"/>
    <property type="match status" value="1"/>
</dbReference>
<feature type="domain" description="Acyl-CoA dehydrogenase/oxidase C-terminal" evidence="7">
    <location>
        <begin position="226"/>
        <end position="382"/>
    </location>
</feature>
<evidence type="ECO:0000256" key="2">
    <source>
        <dbReference type="ARBA" id="ARBA00009347"/>
    </source>
</evidence>
<gene>
    <name evidence="10" type="ORF">KKC1_30600</name>
</gene>
<dbReference type="EMBL" id="BDGJ01000195">
    <property type="protein sequence ID" value="GAW93939.1"/>
    <property type="molecule type" value="Genomic_DNA"/>
</dbReference>
<dbReference type="InterPro" id="IPR006091">
    <property type="entry name" value="Acyl-CoA_Oxase/DH_mid-dom"/>
</dbReference>
<dbReference type="OrthoDB" id="9802447at2"/>
<dbReference type="AlphaFoldDB" id="A0A1Z5HWM9"/>
<dbReference type="RefSeq" id="WP_088554981.1">
    <property type="nucleotide sequence ID" value="NZ_BDGJ01000195.1"/>
</dbReference>
<comment type="similarity">
    <text evidence="2 6">Belongs to the acyl-CoA dehydrogenase family.</text>
</comment>
<dbReference type="InterPro" id="IPR009100">
    <property type="entry name" value="AcylCoA_DH/oxidase_NM_dom_sf"/>
</dbReference>
<evidence type="ECO:0000256" key="1">
    <source>
        <dbReference type="ARBA" id="ARBA00001974"/>
    </source>
</evidence>
<dbReference type="PIRSF" id="PIRSF016578">
    <property type="entry name" value="HsaA"/>
    <property type="match status" value="1"/>
</dbReference>
<evidence type="ECO:0008006" key="12">
    <source>
        <dbReference type="Google" id="ProtNLM"/>
    </source>
</evidence>
<dbReference type="InterPro" id="IPR037069">
    <property type="entry name" value="AcylCoA_DH/ox_N_sf"/>
</dbReference>
<feature type="domain" description="Acyl-CoA oxidase/dehydrogenase middle" evidence="8">
    <location>
        <begin position="119"/>
        <end position="214"/>
    </location>
</feature>
<dbReference type="PROSITE" id="PS00073">
    <property type="entry name" value="ACYL_COA_DH_2"/>
    <property type="match status" value="1"/>
</dbReference>
<protein>
    <recommendedName>
        <fullName evidence="12">Acyl-CoA dehydrogenase</fullName>
    </recommendedName>
</protein>
<dbReference type="Gene3D" id="2.40.110.10">
    <property type="entry name" value="Butyryl-CoA Dehydrogenase, subunit A, domain 2"/>
    <property type="match status" value="1"/>
</dbReference>
<keyword evidence="5 6" id="KW-0560">Oxidoreductase</keyword>
<dbReference type="InterPro" id="IPR046373">
    <property type="entry name" value="Acyl-CoA_Oxase/DH_mid-dom_sf"/>
</dbReference>
<feature type="domain" description="Acyl-CoA dehydrogenase/oxidase N-terminal" evidence="9">
    <location>
        <begin position="7"/>
        <end position="115"/>
    </location>
</feature>
<evidence type="ECO:0000256" key="4">
    <source>
        <dbReference type="ARBA" id="ARBA00022827"/>
    </source>
</evidence>
<accession>A0A1Z5HWM9</accession>
<dbReference type="Pfam" id="PF02770">
    <property type="entry name" value="Acyl-CoA_dh_M"/>
    <property type="match status" value="1"/>
</dbReference>
<dbReference type="SUPFAM" id="SSF56645">
    <property type="entry name" value="Acyl-CoA dehydrogenase NM domain-like"/>
    <property type="match status" value="1"/>
</dbReference>
<dbReference type="Proteomes" id="UP000197032">
    <property type="component" value="Unassembled WGS sequence"/>
</dbReference>
<evidence type="ECO:0000313" key="10">
    <source>
        <dbReference type="EMBL" id="GAW93939.1"/>
    </source>
</evidence>
<name>A0A1Z5HWM9_9FIRM</name>